<organism evidence="11 12">
    <name type="scientific">Astathelohania contejeani</name>
    <dbReference type="NCBI Taxonomy" id="164912"/>
    <lineage>
        <taxon>Eukaryota</taxon>
        <taxon>Fungi</taxon>
        <taxon>Fungi incertae sedis</taxon>
        <taxon>Microsporidia</taxon>
        <taxon>Astathelohaniidae</taxon>
        <taxon>Astathelohania</taxon>
    </lineage>
</organism>
<sequence length="275" mass="32278">MEWKKYETSEIIDLRESLFSGQIFSFKETRNLEYTGVIEGHLFTLKTNGCKELYYINHTMHPSPEDAIKKFFTLELNYEELLGKWGMKPTGLRLLRIDPIESIFSFICSANNNIKRITKMVNFLYSKGQFIKSVNDINFYKFPNLEILANIEEELKINKFGYRARYISRTAQLLLETDIQKLANISNLSKKLREYKGIGKKVADCIALMGFGRYSNVPVDIHIYRYSKEKYNLDVKNLNETNYKKIQKAFFDEFGEYCGIAQLFIFKNLIDKNNS</sequence>
<comment type="catalytic activity">
    <reaction evidence="9">
        <text>2'-deoxyribonucleotide-(2'-deoxyribose 5'-phosphate)-2'-deoxyribonucleotide-DNA = a 3'-end 2'-deoxyribonucleotide-(2,3-dehydro-2,3-deoxyribose 5'-phosphate)-DNA + a 5'-end 5'-phospho-2'-deoxyribonucleoside-DNA + H(+)</text>
        <dbReference type="Rhea" id="RHEA:66592"/>
        <dbReference type="Rhea" id="RHEA-COMP:13180"/>
        <dbReference type="Rhea" id="RHEA-COMP:16897"/>
        <dbReference type="Rhea" id="RHEA-COMP:17067"/>
        <dbReference type="ChEBI" id="CHEBI:15378"/>
        <dbReference type="ChEBI" id="CHEBI:136412"/>
        <dbReference type="ChEBI" id="CHEBI:157695"/>
        <dbReference type="ChEBI" id="CHEBI:167181"/>
        <dbReference type="EC" id="4.2.99.18"/>
    </reaction>
</comment>
<keyword evidence="4" id="KW-0378">Hydrolase</keyword>
<keyword evidence="7" id="KW-0511">Multifunctional enzyme</keyword>
<dbReference type="Gene3D" id="1.10.340.30">
    <property type="entry name" value="Hypothetical protein, domain 2"/>
    <property type="match status" value="1"/>
</dbReference>
<name>A0ABQ7HW01_9MICR</name>
<dbReference type="CDD" id="cd00056">
    <property type="entry name" value="ENDO3c"/>
    <property type="match status" value="1"/>
</dbReference>
<evidence type="ECO:0000256" key="9">
    <source>
        <dbReference type="ARBA" id="ARBA00044632"/>
    </source>
</evidence>
<proteinExistence type="inferred from homology"/>
<evidence type="ECO:0000313" key="12">
    <source>
        <dbReference type="Proteomes" id="UP001516464"/>
    </source>
</evidence>
<keyword evidence="5" id="KW-0234">DNA repair</keyword>
<dbReference type="InterPro" id="IPR011257">
    <property type="entry name" value="DNA_glycosylase"/>
</dbReference>
<evidence type="ECO:0000256" key="8">
    <source>
        <dbReference type="ARBA" id="ARBA00023295"/>
    </source>
</evidence>
<dbReference type="Pfam" id="PF07934">
    <property type="entry name" value="OGG_N"/>
    <property type="match status" value="1"/>
</dbReference>
<keyword evidence="12" id="KW-1185">Reference proteome</keyword>
<evidence type="ECO:0000256" key="2">
    <source>
        <dbReference type="ARBA" id="ARBA00012720"/>
    </source>
</evidence>
<dbReference type="InterPro" id="IPR023170">
    <property type="entry name" value="HhH_base_excis_C"/>
</dbReference>
<accession>A0ABQ7HW01</accession>
<keyword evidence="8" id="KW-0326">Glycosidase</keyword>
<dbReference type="SUPFAM" id="SSF55945">
    <property type="entry name" value="TATA-box binding protein-like"/>
    <property type="match status" value="1"/>
</dbReference>
<gene>
    <name evidence="11" type="primary">OGG1</name>
    <name evidence="11" type="ORF">TCON_2480</name>
</gene>
<evidence type="ECO:0000313" key="11">
    <source>
        <dbReference type="EMBL" id="KAF7679723.1"/>
    </source>
</evidence>
<comment type="similarity">
    <text evidence="1">Belongs to the type-1 OGG1 family.</text>
</comment>
<dbReference type="InterPro" id="IPR052054">
    <property type="entry name" value="Oxidative_DNA_repair_enzyme"/>
</dbReference>
<evidence type="ECO:0000256" key="6">
    <source>
        <dbReference type="ARBA" id="ARBA00023239"/>
    </source>
</evidence>
<dbReference type="SMART" id="SM00478">
    <property type="entry name" value="ENDO3c"/>
    <property type="match status" value="1"/>
</dbReference>
<evidence type="ECO:0000256" key="1">
    <source>
        <dbReference type="ARBA" id="ARBA00010679"/>
    </source>
</evidence>
<dbReference type="EC" id="4.2.99.18" evidence="2"/>
<dbReference type="Proteomes" id="UP001516464">
    <property type="component" value="Unassembled WGS sequence"/>
</dbReference>
<dbReference type="PANTHER" id="PTHR10242">
    <property type="entry name" value="8-OXOGUANINE DNA GLYCOSYLASE"/>
    <property type="match status" value="1"/>
</dbReference>
<feature type="domain" description="HhH-GPD" evidence="10">
    <location>
        <begin position="108"/>
        <end position="270"/>
    </location>
</feature>
<dbReference type="Gene3D" id="1.10.1670.10">
    <property type="entry name" value="Helix-hairpin-Helix base-excision DNA repair enzymes (C-terminal)"/>
    <property type="match status" value="1"/>
</dbReference>
<dbReference type="PANTHER" id="PTHR10242:SF2">
    <property type="entry name" value="N-GLYCOSYLASE_DNA LYASE"/>
    <property type="match status" value="1"/>
</dbReference>
<dbReference type="SUPFAM" id="SSF48150">
    <property type="entry name" value="DNA-glycosylase"/>
    <property type="match status" value="1"/>
</dbReference>
<comment type="caution">
    <text evidence="11">The sequence shown here is derived from an EMBL/GenBank/DDBJ whole genome shotgun (WGS) entry which is preliminary data.</text>
</comment>
<dbReference type="GO" id="GO:0016829">
    <property type="term" value="F:lyase activity"/>
    <property type="evidence" value="ECO:0007669"/>
    <property type="project" value="UniProtKB-KW"/>
</dbReference>
<evidence type="ECO:0000256" key="5">
    <source>
        <dbReference type="ARBA" id="ARBA00023204"/>
    </source>
</evidence>
<evidence type="ECO:0000256" key="3">
    <source>
        <dbReference type="ARBA" id="ARBA00022763"/>
    </source>
</evidence>
<dbReference type="Pfam" id="PF00730">
    <property type="entry name" value="HhH-GPD"/>
    <property type="match status" value="1"/>
</dbReference>
<reference evidence="11 12" key="1">
    <citation type="submission" date="2019-01" db="EMBL/GenBank/DDBJ databases">
        <title>Genomes sequencing and comparative genomics of infectious freshwater microsporidia, Cucumispora dikerogammari and Thelohania contejeani.</title>
        <authorList>
            <person name="Cormier A."/>
            <person name="Giraud I."/>
            <person name="Wattier R."/>
            <person name="Teixeira M."/>
            <person name="Grandjean F."/>
            <person name="Rigaud T."/>
            <person name="Cordaux R."/>
        </authorList>
    </citation>
    <scope>NUCLEOTIDE SEQUENCE [LARGE SCALE GENOMIC DNA]</scope>
    <source>
        <strain evidence="11">T1</strain>
        <tissue evidence="11">Spores</tissue>
    </source>
</reference>
<evidence type="ECO:0000259" key="10">
    <source>
        <dbReference type="SMART" id="SM00478"/>
    </source>
</evidence>
<dbReference type="EMBL" id="SBIQ01000323">
    <property type="protein sequence ID" value="KAF7679723.1"/>
    <property type="molecule type" value="Genomic_DNA"/>
</dbReference>
<keyword evidence="3" id="KW-0227">DNA damage</keyword>
<keyword evidence="6 11" id="KW-0456">Lyase</keyword>
<evidence type="ECO:0000256" key="4">
    <source>
        <dbReference type="ARBA" id="ARBA00022801"/>
    </source>
</evidence>
<dbReference type="Gene3D" id="3.30.310.40">
    <property type="match status" value="1"/>
</dbReference>
<protein>
    <recommendedName>
        <fullName evidence="2">DNA-(apurinic or apyrimidinic site) lyase</fullName>
        <ecNumber evidence="2">4.2.99.18</ecNumber>
    </recommendedName>
</protein>
<dbReference type="InterPro" id="IPR012904">
    <property type="entry name" value="OGG_N"/>
</dbReference>
<dbReference type="InterPro" id="IPR003265">
    <property type="entry name" value="HhH-GPD_domain"/>
</dbReference>
<evidence type="ECO:0000256" key="7">
    <source>
        <dbReference type="ARBA" id="ARBA00023268"/>
    </source>
</evidence>